<dbReference type="GO" id="GO:0005680">
    <property type="term" value="C:anaphase-promoting complex"/>
    <property type="evidence" value="ECO:0007669"/>
    <property type="project" value="TreeGrafter"/>
</dbReference>
<dbReference type="PANTHER" id="PTHR45957:SF1">
    <property type="entry name" value="ANAPHASE-PROMOTING COMPLEX SUBUNIT 2"/>
    <property type="match status" value="1"/>
</dbReference>
<keyword evidence="2" id="KW-1185">Reference proteome</keyword>
<protein>
    <submittedName>
        <fullName evidence="3">CULLIN_2 domain-containing protein</fullName>
    </submittedName>
</protein>
<dbReference type="GO" id="GO:0007091">
    <property type="term" value="P:metaphase/anaphase transition of mitotic cell cycle"/>
    <property type="evidence" value="ECO:0007669"/>
    <property type="project" value="TreeGrafter"/>
</dbReference>
<dbReference type="InterPro" id="IPR036317">
    <property type="entry name" value="Cullin_homology_sf"/>
</dbReference>
<name>A0A0R3WVS2_HYDTA</name>
<dbReference type="OrthoDB" id="5581181at2759"/>
<dbReference type="GO" id="GO:0070979">
    <property type="term" value="P:protein K11-linked ubiquitination"/>
    <property type="evidence" value="ECO:0007669"/>
    <property type="project" value="TreeGrafter"/>
</dbReference>
<dbReference type="PANTHER" id="PTHR45957">
    <property type="entry name" value="ANAPHASE-PROMOTING COMPLEX SUBUNIT 2"/>
    <property type="match status" value="1"/>
</dbReference>
<dbReference type="STRING" id="6205.A0A0R3WVS2"/>
<dbReference type="InterPro" id="IPR044554">
    <property type="entry name" value="ANAPC2"/>
</dbReference>
<sequence length="164" mass="18928">MSKSPDSSPSCFSAEAVASEEEVSEGKLVVNEDWDRWMPDPLEALHHTGPPWKRRIDLLSLLVGIYGSKKSFLVEYRNLLGQRLLRQLNFDTAAQMRHLELLKLRFGEADLQECEVDGLFTSYFWTFQCELDRSLHTILSILNVIYCFGVELFTWREVIIALTV</sequence>
<evidence type="ECO:0000313" key="3">
    <source>
        <dbReference type="WBParaSite" id="TTAC_0000486201-mRNA-1"/>
    </source>
</evidence>
<dbReference type="WBParaSite" id="TTAC_0000486201-mRNA-1">
    <property type="protein sequence ID" value="TTAC_0000486201-mRNA-1"/>
    <property type="gene ID" value="TTAC_0000486201"/>
</dbReference>
<evidence type="ECO:0000313" key="1">
    <source>
        <dbReference type="EMBL" id="VDM25760.1"/>
    </source>
</evidence>
<proteinExistence type="predicted"/>
<evidence type="ECO:0000313" key="2">
    <source>
        <dbReference type="Proteomes" id="UP000274429"/>
    </source>
</evidence>
<dbReference type="SUPFAM" id="SSF75632">
    <property type="entry name" value="Cullin homology domain"/>
    <property type="match status" value="1"/>
</dbReference>
<reference evidence="3" key="1">
    <citation type="submission" date="2017-02" db="UniProtKB">
        <authorList>
            <consortium name="WormBaseParasite"/>
        </authorList>
    </citation>
    <scope>IDENTIFICATION</scope>
</reference>
<accession>A0A0R3WVS2</accession>
<dbReference type="Proteomes" id="UP000274429">
    <property type="component" value="Unassembled WGS sequence"/>
</dbReference>
<dbReference type="EMBL" id="UYWX01005477">
    <property type="protein sequence ID" value="VDM25760.1"/>
    <property type="molecule type" value="Genomic_DNA"/>
</dbReference>
<organism evidence="3">
    <name type="scientific">Hydatigena taeniaeformis</name>
    <name type="common">Feline tapeworm</name>
    <name type="synonym">Taenia taeniaeformis</name>
    <dbReference type="NCBI Taxonomy" id="6205"/>
    <lineage>
        <taxon>Eukaryota</taxon>
        <taxon>Metazoa</taxon>
        <taxon>Spiralia</taxon>
        <taxon>Lophotrochozoa</taxon>
        <taxon>Platyhelminthes</taxon>
        <taxon>Cestoda</taxon>
        <taxon>Eucestoda</taxon>
        <taxon>Cyclophyllidea</taxon>
        <taxon>Taeniidae</taxon>
        <taxon>Hydatigera</taxon>
    </lineage>
</organism>
<gene>
    <name evidence="1" type="ORF">TTAC_LOCUS4848</name>
</gene>
<dbReference type="AlphaFoldDB" id="A0A0R3WVS2"/>
<reference evidence="1 2" key="2">
    <citation type="submission" date="2018-11" db="EMBL/GenBank/DDBJ databases">
        <authorList>
            <consortium name="Pathogen Informatics"/>
        </authorList>
    </citation>
    <scope>NUCLEOTIDE SEQUENCE [LARGE SCALE GENOMIC DNA]</scope>
</reference>